<evidence type="ECO:0000313" key="1">
    <source>
        <dbReference type="EMBL" id="JAD85225.1"/>
    </source>
</evidence>
<reference evidence="1" key="1">
    <citation type="submission" date="2014-09" db="EMBL/GenBank/DDBJ databases">
        <authorList>
            <person name="Magalhaes I.L.F."/>
            <person name="Oliveira U."/>
            <person name="Santos F.R."/>
            <person name="Vidigal T.H.D.A."/>
            <person name="Brescovit A.D."/>
            <person name="Santos A.J."/>
        </authorList>
    </citation>
    <scope>NUCLEOTIDE SEQUENCE</scope>
    <source>
        <tissue evidence="1">Shoot tissue taken approximately 20 cm above the soil surface</tissue>
    </source>
</reference>
<accession>A0A0A9DHV8</accession>
<name>A0A0A9DHV8_ARUDO</name>
<protein>
    <submittedName>
        <fullName evidence="1">Uncharacterized protein</fullName>
    </submittedName>
</protein>
<organism evidence="1">
    <name type="scientific">Arundo donax</name>
    <name type="common">Giant reed</name>
    <name type="synonym">Donax arundinaceus</name>
    <dbReference type="NCBI Taxonomy" id="35708"/>
    <lineage>
        <taxon>Eukaryota</taxon>
        <taxon>Viridiplantae</taxon>
        <taxon>Streptophyta</taxon>
        <taxon>Embryophyta</taxon>
        <taxon>Tracheophyta</taxon>
        <taxon>Spermatophyta</taxon>
        <taxon>Magnoliopsida</taxon>
        <taxon>Liliopsida</taxon>
        <taxon>Poales</taxon>
        <taxon>Poaceae</taxon>
        <taxon>PACMAD clade</taxon>
        <taxon>Arundinoideae</taxon>
        <taxon>Arundineae</taxon>
        <taxon>Arundo</taxon>
    </lineage>
</organism>
<dbReference type="EMBL" id="GBRH01212670">
    <property type="protein sequence ID" value="JAD85225.1"/>
    <property type="molecule type" value="Transcribed_RNA"/>
</dbReference>
<proteinExistence type="predicted"/>
<dbReference type="AlphaFoldDB" id="A0A0A9DHV8"/>
<reference evidence="1" key="2">
    <citation type="journal article" date="2015" name="Data Brief">
        <title>Shoot transcriptome of the giant reed, Arundo donax.</title>
        <authorList>
            <person name="Barrero R.A."/>
            <person name="Guerrero F.D."/>
            <person name="Moolhuijzen P."/>
            <person name="Goolsby J.A."/>
            <person name="Tidwell J."/>
            <person name="Bellgard S.E."/>
            <person name="Bellgard M.I."/>
        </authorList>
    </citation>
    <scope>NUCLEOTIDE SEQUENCE</scope>
    <source>
        <tissue evidence="1">Shoot tissue taken approximately 20 cm above the soil surface</tissue>
    </source>
</reference>
<sequence length="83" mass="9341">MAYLRVSSLGHQSPKQHVLLVRLLSSWPNSPCRTLTVLYDPFLMLGSFLTVLIHTQFIHICRGSRVNKPSSPPSPSQQCLPQK</sequence>